<dbReference type="RefSeq" id="XP_067814608.1">
    <property type="nucleotide sequence ID" value="XM_067965337.1"/>
</dbReference>
<evidence type="ECO:0000313" key="2">
    <source>
        <dbReference type="EMBL" id="TDH65109.1"/>
    </source>
</evidence>
<comment type="caution">
    <text evidence="2">The sequence shown here is derived from an EMBL/GenBank/DDBJ whole genome shotgun (WGS) entry which is preliminary data.</text>
</comment>
<keyword evidence="3" id="KW-1185">Reference proteome</keyword>
<dbReference type="AlphaFoldDB" id="A0A976FES2"/>
<protein>
    <recommendedName>
        <fullName evidence="4">Tudor-knot domain-containing protein</fullName>
    </recommendedName>
</protein>
<feature type="region of interest" description="Disordered" evidence="1">
    <location>
        <begin position="191"/>
        <end position="272"/>
    </location>
</feature>
<accession>A0A976FES2</accession>
<gene>
    <name evidence="2" type="ORF">CCR75_007276</name>
</gene>
<dbReference type="Proteomes" id="UP000294530">
    <property type="component" value="Unassembled WGS sequence"/>
</dbReference>
<dbReference type="Gene3D" id="2.30.30.140">
    <property type="match status" value="1"/>
</dbReference>
<name>A0A976FES2_BRELC</name>
<sequence>MVLFPINSTTASPIQSGPVAIIESKVAEEAVKALVKQPASSKIGKRRDRGFKPKLKPKKTQIAKCVGFYVDALDKKLMWGEARIIQCNLDSHKIKVHFVGWSKNYDLWTDPISITAHGRYARSTNKSEKSWDGDMRLFDDVLGTIVEANFNPVPAPTHSEPQSASVSGLKRMASTSKVTLGEKGAQSLRLPNEFQKKKSHSKSKNHVTSIENANLKKNAIASKAAGSKKHGVDSLRGTNGLVGGATNKENAQVKRDPFRKLKSRKREAEESVPTNDFETHSFNKVRAYSFNQLPLIRDLELDDGTVLDFSEQREKARVQREAMQSFLSKCALLWKQQLSV</sequence>
<dbReference type="SUPFAM" id="SSF54160">
    <property type="entry name" value="Chromo domain-like"/>
    <property type="match status" value="1"/>
</dbReference>
<evidence type="ECO:0000313" key="3">
    <source>
        <dbReference type="Proteomes" id="UP000294530"/>
    </source>
</evidence>
<evidence type="ECO:0008006" key="4">
    <source>
        <dbReference type="Google" id="ProtNLM"/>
    </source>
</evidence>
<dbReference type="KEGG" id="blac:94351008"/>
<reference evidence="2 3" key="1">
    <citation type="journal article" date="2021" name="Genome Biol.">
        <title>AFLAP: assembly-free linkage analysis pipeline using k-mers from genome sequencing data.</title>
        <authorList>
            <person name="Fletcher K."/>
            <person name="Zhang L."/>
            <person name="Gil J."/>
            <person name="Han R."/>
            <person name="Cavanaugh K."/>
            <person name="Michelmore R."/>
        </authorList>
    </citation>
    <scope>NUCLEOTIDE SEQUENCE [LARGE SCALE GENOMIC DNA]</scope>
    <source>
        <strain evidence="2 3">SF5</strain>
    </source>
</reference>
<organism evidence="2 3">
    <name type="scientific">Bremia lactucae</name>
    <name type="common">Lettuce downy mildew</name>
    <dbReference type="NCBI Taxonomy" id="4779"/>
    <lineage>
        <taxon>Eukaryota</taxon>
        <taxon>Sar</taxon>
        <taxon>Stramenopiles</taxon>
        <taxon>Oomycota</taxon>
        <taxon>Peronosporomycetes</taxon>
        <taxon>Peronosporales</taxon>
        <taxon>Peronosporaceae</taxon>
        <taxon>Bremia</taxon>
    </lineage>
</organism>
<dbReference type="InterPro" id="IPR016197">
    <property type="entry name" value="Chromo-like_dom_sf"/>
</dbReference>
<dbReference type="CDD" id="cd20104">
    <property type="entry name" value="MBT_PHF20L1-like"/>
    <property type="match status" value="1"/>
</dbReference>
<dbReference type="EMBL" id="SHOA02000220">
    <property type="protein sequence ID" value="TDH65109.1"/>
    <property type="molecule type" value="Genomic_DNA"/>
</dbReference>
<dbReference type="OrthoDB" id="8188861at2759"/>
<dbReference type="GeneID" id="94351008"/>
<evidence type="ECO:0000256" key="1">
    <source>
        <dbReference type="SAM" id="MobiDB-lite"/>
    </source>
</evidence>
<proteinExistence type="predicted"/>